<evidence type="ECO:0008006" key="3">
    <source>
        <dbReference type="Google" id="ProtNLM"/>
    </source>
</evidence>
<reference evidence="2" key="1">
    <citation type="journal article" date="2019" name="Int. J. Syst. Evol. Microbiol.">
        <title>The Global Catalogue of Microorganisms (GCM) 10K type strain sequencing project: providing services to taxonomists for standard genome sequencing and annotation.</title>
        <authorList>
            <consortium name="The Broad Institute Genomics Platform"/>
            <consortium name="The Broad Institute Genome Sequencing Center for Infectious Disease"/>
            <person name="Wu L."/>
            <person name="Ma J."/>
        </authorList>
    </citation>
    <scope>NUCLEOTIDE SEQUENCE [LARGE SCALE GENOMIC DNA]</scope>
    <source>
        <strain evidence="2">JCM 16904</strain>
    </source>
</reference>
<gene>
    <name evidence="1" type="ORF">GCM10022224_064830</name>
</gene>
<organism evidence="1 2">
    <name type="scientific">Nonomuraea antimicrobica</name>
    <dbReference type="NCBI Taxonomy" id="561173"/>
    <lineage>
        <taxon>Bacteria</taxon>
        <taxon>Bacillati</taxon>
        <taxon>Actinomycetota</taxon>
        <taxon>Actinomycetes</taxon>
        <taxon>Streptosporangiales</taxon>
        <taxon>Streptosporangiaceae</taxon>
        <taxon>Nonomuraea</taxon>
    </lineage>
</organism>
<comment type="caution">
    <text evidence="1">The sequence shown here is derived from an EMBL/GenBank/DDBJ whole genome shotgun (WGS) entry which is preliminary data.</text>
</comment>
<protein>
    <recommendedName>
        <fullName evidence="3">Heparinase II/III-like protein</fullName>
    </recommendedName>
</protein>
<dbReference type="RefSeq" id="WP_344886572.1">
    <property type="nucleotide sequence ID" value="NZ_BAAAZP010000117.1"/>
</dbReference>
<accession>A0ABP7CK22</accession>
<evidence type="ECO:0000313" key="2">
    <source>
        <dbReference type="Proteomes" id="UP001500902"/>
    </source>
</evidence>
<proteinExistence type="predicted"/>
<keyword evidence="2" id="KW-1185">Reference proteome</keyword>
<dbReference type="Proteomes" id="UP001500902">
    <property type="component" value="Unassembled WGS sequence"/>
</dbReference>
<sequence>MEERTVHALDRRGTILDWLVSPAWREPADDLGKHLRADGDPWGDRGRWRLTNGPDVTPFKEELYRHRPLPREPVAGPIAEGGLIRYLEHAGEWRRVHTGADGLVDWSEFCFTPEYRVALAATVLEVDQAEWRTLRLASTGPTLLFVNGELVDESDGFTYMEPAERARRVWLPSGTSTVVVASWQVAFRECRQVLRLRVDGLPVRVVVPGAGASEDTAAVAERLLEAVGVTRWGTTDGTVPITGPDGVALRVRWAEQERLVRLTGGRATLRLDQAGGGQEVGNASMLSTGETVLRVSVDGSPVFREFPVAVLPPEYRSAPHGDPATWRAEFLRHAAGMAGTSAAELVRATEDPSYVVTGLERALWMIGNRADCADFEAVGLVHLWHRAAAWEQGLRERVRASMLGFKYWIDQPGLDAMCYFTENHQLVWHTAELLWGTALSEETFTNTGWTGARHAAHGRRMAVEWMRRKLAGGFSEFDSNAYLAIDLLALVSLVEFAEDDEVRALAAGVADRVLFSLAANSWRGIHGCAHGRSYVSTLRSSRLEETAPIMWLCFGTGALNDAVLPATAIATARRYRMPEVIRRAANDLPERWWGTQSYRGEYRFAHDLLSRPYASDVSVFKTPHVLLSCANDYRPGLPGLQEHIWGATLGPETQVFVTHAPNSSASPSARPNAWAGNRILPRARQHEGTVLALYRIPGDDVMGYTHAWFPVAEFDEWTRAGVWTVGRRGDGYVALATEGGAEPLTTGPDAWQELRPLGPGTAWVCTVGGGGDFAGFVASLTEPRFARDGVSFTPPGGAELNLTWNGPFTVGGRPADLAPDGTIARPPQLDNPYARLEFGARTLSIGSHEIHLQQGRDA</sequence>
<evidence type="ECO:0000313" key="1">
    <source>
        <dbReference type="EMBL" id="GAA3690434.1"/>
    </source>
</evidence>
<dbReference type="EMBL" id="BAAAZP010000117">
    <property type="protein sequence ID" value="GAA3690434.1"/>
    <property type="molecule type" value="Genomic_DNA"/>
</dbReference>
<name>A0ABP7CK22_9ACTN</name>